<proteinExistence type="predicted"/>
<organism evidence="1 2">
    <name type="scientific">Legionella clemsonensis</name>
    <dbReference type="NCBI Taxonomy" id="1867846"/>
    <lineage>
        <taxon>Bacteria</taxon>
        <taxon>Pseudomonadati</taxon>
        <taxon>Pseudomonadota</taxon>
        <taxon>Gammaproteobacteria</taxon>
        <taxon>Legionellales</taxon>
        <taxon>Legionellaceae</taxon>
        <taxon>Legionella</taxon>
    </lineage>
</organism>
<accession>A0A222P406</accession>
<dbReference type="AlphaFoldDB" id="A0A222P406"/>
<dbReference type="Proteomes" id="UP000201728">
    <property type="component" value="Chromosome"/>
</dbReference>
<evidence type="ECO:0000313" key="2">
    <source>
        <dbReference type="Proteomes" id="UP000201728"/>
    </source>
</evidence>
<protein>
    <submittedName>
        <fullName evidence="1">Uncharacterized protein</fullName>
    </submittedName>
</protein>
<reference evidence="1 2" key="1">
    <citation type="submission" date="2016-07" db="EMBL/GenBank/DDBJ databases">
        <authorList>
            <person name="Hassler H."/>
        </authorList>
    </citation>
    <scope>NUCLEOTIDE SEQUENCE [LARGE SCALE GENOMIC DNA]</scope>
    <source>
        <strain evidence="1 2">CDC-D5610</strain>
    </source>
</reference>
<dbReference type="KEGG" id="lcd:clem_10205"/>
<sequence>MYNSELKKGDILLFKAYKSPTVSQQLIRFGEIFNKAELGQNDTVHAALCLGHNLNGKILIAHVSPASNGYLCEELDEMFNRDKQKPDFMVYRPNNPNFASFLAVVAASKSSRKIDNYSLVEGLKTLIYSGKKVKNDPASKSKEYSQDSFCSRFVIESITQAVSLVEHELFKQYELEIHENSTPKALESALNTKGRLFSCFFCEPEKNIPLQYKEQPNETFTELDDIETKSNFNTL</sequence>
<dbReference type="OrthoDB" id="9979921at2"/>
<keyword evidence="2" id="KW-1185">Reference proteome</keyword>
<dbReference type="EMBL" id="CP016397">
    <property type="protein sequence ID" value="ASQ46590.1"/>
    <property type="molecule type" value="Genomic_DNA"/>
</dbReference>
<evidence type="ECO:0000313" key="1">
    <source>
        <dbReference type="EMBL" id="ASQ46590.1"/>
    </source>
</evidence>
<dbReference type="RefSeq" id="WP_094091429.1">
    <property type="nucleotide sequence ID" value="NZ_CP016397.1"/>
</dbReference>
<gene>
    <name evidence="1" type="ORF">clem_10205</name>
</gene>
<dbReference type="Gene3D" id="3.90.1720.10">
    <property type="entry name" value="endopeptidase domain like (from Nostoc punctiforme)"/>
    <property type="match status" value="1"/>
</dbReference>
<name>A0A222P406_9GAMM</name>